<reference evidence="9" key="2">
    <citation type="submission" date="2019-10" db="EMBL/GenBank/DDBJ databases">
        <title>Malate fermentation in French cider.</title>
        <authorList>
            <person name="Cousin F.J."/>
            <person name="Medina Fernandez S."/>
            <person name="Misery B."/>
            <person name="Laplace J.-M."/>
            <person name="Cretenet M."/>
        </authorList>
    </citation>
    <scope>NUCLEOTIDE SEQUENCE</scope>
    <source>
        <strain evidence="9">UCMA15901</strain>
    </source>
</reference>
<feature type="compositionally biased region" description="Basic and acidic residues" evidence="6">
    <location>
        <begin position="526"/>
        <end position="539"/>
    </location>
</feature>
<keyword evidence="7" id="KW-1133">Transmembrane helix</keyword>
<keyword evidence="5" id="KW-0572">Peptidoglycan-anchor</keyword>
<keyword evidence="7" id="KW-0472">Membrane</keyword>
<evidence type="ECO:0000256" key="1">
    <source>
        <dbReference type="ARBA" id="ARBA00022512"/>
    </source>
</evidence>
<dbReference type="Gene3D" id="3.10.20.320">
    <property type="entry name" value="Putative peptidoglycan bound protein (lpxtg motif)"/>
    <property type="match status" value="2"/>
</dbReference>
<sequence length="592" mass="63520">MVSNITQTDEKIVFTLTNEGLNLLTSGNFSAILAFQMVSADNTAGYVEVFGVTAPISVGVTGIADTAKNTEGIEETGTIGTNQLYYVVETALANDNLPQDDKWSSKTGSILLPNGTLAVNLKELSGFQIDLTKNKLIPTNSIPISSEFWTISQNSDGDYIATFTGTFYNNPNPVKPSEANNWHFGYTPVAAVGISYTGVPATVTVHYEDENGVAVATDEVLTQGTVYGTYKADAPTIPGYEIDTDTPTSGEITDPNQVVTIKYIADAQTSDVQYVDDDNNDVQVGALIPINGTTNETVNWNTSDSIPSGYQLAENQVANGTYTFGASDNANVVVHLVHVHTISNEKNTTDTVTYAGIDGVSLTSNSVTIQWTSDTDEVTKDVVWTSDASTTTIQTPIISGYFPDKSQVVFTNVTEKDGEPANQTQEVIYTATNHGYTVTPVDPTGKPITGTAPSQETGVTGQPVTVPNVPGYQVTAIPLIPDTDSEVKVVYVPISKNITQHKGNKPSSNFIKHSSTKANVAKKLAESRTLSQEKVERTAKVKRTGKSNSETSILPQTGEKETNIFVLIGYELLILLGLFGTLGKQRKQHNLK</sequence>
<dbReference type="InterPro" id="IPR019931">
    <property type="entry name" value="LPXTG_anchor"/>
</dbReference>
<keyword evidence="2" id="KW-0964">Secreted</keyword>
<dbReference type="Pfam" id="PF17965">
    <property type="entry name" value="MucBP_2"/>
    <property type="match status" value="1"/>
</dbReference>
<dbReference type="EMBL" id="LXND01000096">
    <property type="protein sequence ID" value="OAD63023.1"/>
    <property type="molecule type" value="Genomic_DNA"/>
</dbReference>
<evidence type="ECO:0000259" key="8">
    <source>
        <dbReference type="PROSITE" id="PS50847"/>
    </source>
</evidence>
<evidence type="ECO:0000313" key="10">
    <source>
        <dbReference type="EMBL" id="OAD63023.1"/>
    </source>
</evidence>
<evidence type="ECO:0000256" key="6">
    <source>
        <dbReference type="SAM" id="MobiDB-lite"/>
    </source>
</evidence>
<dbReference type="AlphaFoldDB" id="A0AAP5TDA8"/>
<evidence type="ECO:0000256" key="2">
    <source>
        <dbReference type="ARBA" id="ARBA00022525"/>
    </source>
</evidence>
<evidence type="ECO:0000256" key="4">
    <source>
        <dbReference type="ARBA" id="ARBA00022737"/>
    </source>
</evidence>
<dbReference type="PROSITE" id="PS50847">
    <property type="entry name" value="GRAM_POS_ANCHORING"/>
    <property type="match status" value="1"/>
</dbReference>
<comment type="caution">
    <text evidence="9">The sequence shown here is derived from an EMBL/GenBank/DDBJ whole genome shotgun (WGS) entry which is preliminary data.</text>
</comment>
<dbReference type="InterPro" id="IPR009459">
    <property type="entry name" value="MucBP_dom"/>
</dbReference>
<evidence type="ECO:0000256" key="5">
    <source>
        <dbReference type="ARBA" id="ARBA00023088"/>
    </source>
</evidence>
<dbReference type="Pfam" id="PF06458">
    <property type="entry name" value="MucBP"/>
    <property type="match status" value="1"/>
</dbReference>
<feature type="compositionally biased region" description="Polar residues" evidence="6">
    <location>
        <begin position="546"/>
        <end position="555"/>
    </location>
</feature>
<dbReference type="Proteomes" id="UP001275867">
    <property type="component" value="Unassembled WGS sequence"/>
</dbReference>
<keyword evidence="1" id="KW-0134">Cell wall</keyword>
<evidence type="ECO:0000313" key="9">
    <source>
        <dbReference type="EMBL" id="MDV7695207.1"/>
    </source>
</evidence>
<dbReference type="RefSeq" id="WP_068808548.1">
    <property type="nucleotide sequence ID" value="NZ_LXND01000096.1"/>
</dbReference>
<dbReference type="Gene3D" id="2.60.40.4300">
    <property type="match status" value="1"/>
</dbReference>
<accession>A0AAP5TDA8</accession>
<feature type="domain" description="Gram-positive cocci surface proteins LPxTG" evidence="8">
    <location>
        <begin position="554"/>
        <end position="592"/>
    </location>
</feature>
<keyword evidence="4" id="KW-0677">Repeat</keyword>
<evidence type="ECO:0000313" key="11">
    <source>
        <dbReference type="Proteomes" id="UP000077280"/>
    </source>
</evidence>
<dbReference type="Pfam" id="PF00746">
    <property type="entry name" value="Gram_pos_anchor"/>
    <property type="match status" value="1"/>
</dbReference>
<feature type="region of interest" description="Disordered" evidence="6">
    <location>
        <begin position="526"/>
        <end position="555"/>
    </location>
</feature>
<evidence type="ECO:0000313" key="12">
    <source>
        <dbReference type="Proteomes" id="UP001275867"/>
    </source>
</evidence>
<gene>
    <name evidence="10" type="ORF">A7K95_10755</name>
    <name evidence="9" type="ORF">GA842_10195</name>
</gene>
<evidence type="ECO:0000256" key="7">
    <source>
        <dbReference type="SAM" id="Phobius"/>
    </source>
</evidence>
<protein>
    <submittedName>
        <fullName evidence="9">LPXTG cell wall anchor domain-containing protein</fullName>
    </submittedName>
</protein>
<organism evidence="9 12">
    <name type="scientific">Pediococcus parvulus</name>
    <dbReference type="NCBI Taxonomy" id="54062"/>
    <lineage>
        <taxon>Bacteria</taxon>
        <taxon>Bacillati</taxon>
        <taxon>Bacillota</taxon>
        <taxon>Bacilli</taxon>
        <taxon>Lactobacillales</taxon>
        <taxon>Lactobacillaceae</taxon>
        <taxon>Pediococcus</taxon>
    </lineage>
</organism>
<keyword evidence="3" id="KW-0732">Signal</keyword>
<reference evidence="10 11" key="1">
    <citation type="submission" date="2016-05" db="EMBL/GenBank/DDBJ databases">
        <title>Draft genome sequence of Pediococcus parvulus 2.6, a probiotic beta-glucan producer strain.</title>
        <authorList>
            <person name="Mohedano M.L."/>
            <person name="Perez-Ramos A."/>
            <person name="Duenas M.T."/>
            <person name="Lamontanara A."/>
            <person name="Orru L."/>
            <person name="Spano G."/>
            <person name="Capozzi V."/>
            <person name="Lopez P."/>
        </authorList>
    </citation>
    <scope>NUCLEOTIDE SEQUENCE [LARGE SCALE GENOMIC DNA]</scope>
    <source>
        <strain evidence="10 11">2.6</strain>
    </source>
</reference>
<keyword evidence="7" id="KW-0812">Transmembrane</keyword>
<dbReference type="EMBL" id="WERX01000046">
    <property type="protein sequence ID" value="MDV7695207.1"/>
    <property type="molecule type" value="Genomic_DNA"/>
</dbReference>
<dbReference type="InterPro" id="IPR041558">
    <property type="entry name" value="MucBP_2"/>
</dbReference>
<name>A0AAP5TDA8_9LACO</name>
<evidence type="ECO:0000256" key="3">
    <source>
        <dbReference type="ARBA" id="ARBA00022729"/>
    </source>
</evidence>
<keyword evidence="11" id="KW-1185">Reference proteome</keyword>
<dbReference type="NCBIfam" id="TIGR01167">
    <property type="entry name" value="LPXTG_anchor"/>
    <property type="match status" value="1"/>
</dbReference>
<feature type="transmembrane region" description="Helical" evidence="7">
    <location>
        <begin position="564"/>
        <end position="582"/>
    </location>
</feature>
<dbReference type="Proteomes" id="UP000077280">
    <property type="component" value="Unassembled WGS sequence"/>
</dbReference>
<proteinExistence type="predicted"/>